<feature type="non-terminal residue" evidence="6">
    <location>
        <position position="208"/>
    </location>
</feature>
<name>X0W733_9ZZZZ</name>
<dbReference type="EMBL" id="BARS01036155">
    <property type="protein sequence ID" value="GAG26400.1"/>
    <property type="molecule type" value="Genomic_DNA"/>
</dbReference>
<dbReference type="InterPro" id="IPR058240">
    <property type="entry name" value="rSAM_sf"/>
</dbReference>
<keyword evidence="2" id="KW-0479">Metal-binding</keyword>
<evidence type="ECO:0000256" key="3">
    <source>
        <dbReference type="ARBA" id="ARBA00023004"/>
    </source>
</evidence>
<dbReference type="Pfam" id="PF04055">
    <property type="entry name" value="Radical_SAM"/>
    <property type="match status" value="1"/>
</dbReference>
<dbReference type="PANTHER" id="PTHR11228">
    <property type="entry name" value="RADICAL SAM DOMAIN PROTEIN"/>
    <property type="match status" value="1"/>
</dbReference>
<dbReference type="AlphaFoldDB" id="X0W733"/>
<dbReference type="PANTHER" id="PTHR11228:SF7">
    <property type="entry name" value="PQQA PEPTIDE CYCLASE"/>
    <property type="match status" value="1"/>
</dbReference>
<keyword evidence="4" id="KW-0411">Iron-sulfur</keyword>
<dbReference type="InterPro" id="IPR050377">
    <property type="entry name" value="Radical_SAM_PqqE_MftC-like"/>
</dbReference>
<gene>
    <name evidence="6" type="ORF">S01H1_55603</name>
</gene>
<comment type="caution">
    <text evidence="6">The sequence shown here is derived from an EMBL/GenBank/DDBJ whole genome shotgun (WGS) entry which is preliminary data.</text>
</comment>
<sequence length="208" mass="23838">MFTNGTLINKTIANSIRGLKPLSVEISLHGFKDTHEKITKVKGSFDKTVNAIRLLKERKIRVFLKATLMKQNIEEIWQLKRFIQKDLGVKKQLFTGGLLIAPCNDGNKRPLNYRMTDEQLKNCVQKDFKQSKSLGEKYRSGKVNGNKPLCKAGFVNCNVTSYGELNPCGQIGLKDNSLKDRSFSEIWTRNEEIVRLRGLRMKDKEDCR</sequence>
<proteinExistence type="predicted"/>
<dbReference type="SUPFAM" id="SSF102114">
    <property type="entry name" value="Radical SAM enzymes"/>
    <property type="match status" value="1"/>
</dbReference>
<accession>X0W733</accession>
<feature type="domain" description="Radical SAM core" evidence="5">
    <location>
        <begin position="2"/>
        <end position="83"/>
    </location>
</feature>
<dbReference type="GO" id="GO:0003824">
    <property type="term" value="F:catalytic activity"/>
    <property type="evidence" value="ECO:0007669"/>
    <property type="project" value="InterPro"/>
</dbReference>
<evidence type="ECO:0000313" key="6">
    <source>
        <dbReference type="EMBL" id="GAG26400.1"/>
    </source>
</evidence>
<dbReference type="InterPro" id="IPR007197">
    <property type="entry name" value="rSAM"/>
</dbReference>
<keyword evidence="1" id="KW-0949">S-adenosyl-L-methionine</keyword>
<organism evidence="6">
    <name type="scientific">marine sediment metagenome</name>
    <dbReference type="NCBI Taxonomy" id="412755"/>
    <lineage>
        <taxon>unclassified sequences</taxon>
        <taxon>metagenomes</taxon>
        <taxon>ecological metagenomes</taxon>
    </lineage>
</organism>
<evidence type="ECO:0000256" key="1">
    <source>
        <dbReference type="ARBA" id="ARBA00022691"/>
    </source>
</evidence>
<protein>
    <recommendedName>
        <fullName evidence="5">Radical SAM core domain-containing protein</fullName>
    </recommendedName>
</protein>
<evidence type="ECO:0000256" key="4">
    <source>
        <dbReference type="ARBA" id="ARBA00023014"/>
    </source>
</evidence>
<dbReference type="GO" id="GO:0046872">
    <property type="term" value="F:metal ion binding"/>
    <property type="evidence" value="ECO:0007669"/>
    <property type="project" value="UniProtKB-KW"/>
</dbReference>
<keyword evidence="3" id="KW-0408">Iron</keyword>
<evidence type="ECO:0000256" key="2">
    <source>
        <dbReference type="ARBA" id="ARBA00022723"/>
    </source>
</evidence>
<reference evidence="6" key="1">
    <citation type="journal article" date="2014" name="Front. Microbiol.">
        <title>High frequency of phylogenetically diverse reductive dehalogenase-homologous genes in deep subseafloor sedimentary metagenomes.</title>
        <authorList>
            <person name="Kawai M."/>
            <person name="Futagami T."/>
            <person name="Toyoda A."/>
            <person name="Takaki Y."/>
            <person name="Nishi S."/>
            <person name="Hori S."/>
            <person name="Arai W."/>
            <person name="Tsubouchi T."/>
            <person name="Morono Y."/>
            <person name="Uchiyama I."/>
            <person name="Ito T."/>
            <person name="Fujiyama A."/>
            <person name="Inagaki F."/>
            <person name="Takami H."/>
        </authorList>
    </citation>
    <scope>NUCLEOTIDE SEQUENCE</scope>
    <source>
        <strain evidence="6">Expedition CK06-06</strain>
    </source>
</reference>
<dbReference type="Gene3D" id="3.20.20.70">
    <property type="entry name" value="Aldolase class I"/>
    <property type="match status" value="1"/>
</dbReference>
<dbReference type="InterPro" id="IPR013785">
    <property type="entry name" value="Aldolase_TIM"/>
</dbReference>
<dbReference type="GO" id="GO:0051536">
    <property type="term" value="F:iron-sulfur cluster binding"/>
    <property type="evidence" value="ECO:0007669"/>
    <property type="project" value="UniProtKB-KW"/>
</dbReference>
<evidence type="ECO:0000259" key="5">
    <source>
        <dbReference type="Pfam" id="PF04055"/>
    </source>
</evidence>